<organism evidence="1 2">
    <name type="scientific">Clavispora lusitaniae</name>
    <name type="common">Candida lusitaniae</name>
    <dbReference type="NCBI Taxonomy" id="36911"/>
    <lineage>
        <taxon>Eukaryota</taxon>
        <taxon>Fungi</taxon>
        <taxon>Dikarya</taxon>
        <taxon>Ascomycota</taxon>
        <taxon>Saccharomycotina</taxon>
        <taxon>Pichiomycetes</taxon>
        <taxon>Metschnikowiaceae</taxon>
        <taxon>Clavispora</taxon>
    </lineage>
</organism>
<sequence length="565" mass="62402">MRLIFFFSPFSLILNHIFLREDFISFHFSFSSLHPPMSALTLTVEDYFSSDASKMGGLATENISNFPSSRSNLLSPSTSAPVHSTSRPLRTTGHYTVGSESYSSSAPELPISARSQESDYQKTLRPRVLPDAPTAKDVQQDTSAAAAAAAAASQRPLLRQLKSSLKLAGLSRSFSATTFSPKSVRFASTLENVKMFDGRDSPAAVSNRNTPIGSPSHSHINFGDYFSHHGSFNDIFSDEYSEDDDDEDSDDNVFSVDNSDWKYQVKSSDFVPSNNIYDKKDSPLYLQKCSVSKDGKSLVLVVMCKNLAFEKHVAAKVTFNNWGSHMMITNFKYVKSFAMSGFDQFEGTIPLSHLSPFVKISFCINYTVDNGSYWDNNGFKNYNISLEKQTASKYTSDSFTYRMPKFSFAASPSPVSKKSDTFSDTSSASKNVSKSQNTNLDEVVTQLISKKLEKPKLHHSLSEPCLRPPKYSQSFRAKQEKLEMASHGNTAEVNDKSPERKFEDAIFNSSTYAALLQRYCFSGASASSGNLYPVNDGTSSPVSSLGNSFSTTSHDFHSAGDSIYT</sequence>
<name>A0ACD0WNQ9_CLALS</name>
<keyword evidence="2" id="KW-1185">Reference proteome</keyword>
<accession>A0ACD0WNQ9</accession>
<reference evidence="2" key="1">
    <citation type="journal article" date="2019" name="MBio">
        <title>Comparative genomics for the elucidation of multidrug resistance (MDR) in Candida lusitaniae.</title>
        <authorList>
            <person name="Kannan A."/>
            <person name="Asner S.A."/>
            <person name="Trachsel E."/>
            <person name="Kelly S."/>
            <person name="Parker J."/>
            <person name="Sanglard D."/>
        </authorList>
    </citation>
    <scope>NUCLEOTIDE SEQUENCE [LARGE SCALE GENOMIC DNA]</scope>
    <source>
        <strain evidence="2">P1</strain>
    </source>
</reference>
<evidence type="ECO:0000313" key="1">
    <source>
        <dbReference type="EMBL" id="QFZ29177.1"/>
    </source>
</evidence>
<dbReference type="Proteomes" id="UP000326582">
    <property type="component" value="Chromosome 5"/>
</dbReference>
<dbReference type="EMBL" id="CP038488">
    <property type="protein sequence ID" value="QFZ29177.1"/>
    <property type="molecule type" value="Genomic_DNA"/>
</dbReference>
<gene>
    <name evidence="1" type="ORF">EJF14_50406</name>
</gene>
<proteinExistence type="predicted"/>
<evidence type="ECO:0000313" key="2">
    <source>
        <dbReference type="Proteomes" id="UP000326582"/>
    </source>
</evidence>
<protein>
    <submittedName>
        <fullName evidence="1">Phosphatase 1 regulatory subunit</fullName>
    </submittedName>
</protein>